<gene>
    <name evidence="10" type="primary">PARPA_00889.1 scaffold 1203</name>
</gene>
<name>A0A0B7MWT6_9FUNG</name>
<dbReference type="PROSITE" id="PS51545">
    <property type="entry name" value="PIK_HELICAL"/>
    <property type="match status" value="1"/>
</dbReference>
<dbReference type="Pfam" id="PF19274">
    <property type="entry name" value="PI4K_N"/>
    <property type="match status" value="2"/>
</dbReference>
<dbReference type="CDD" id="cd05167">
    <property type="entry name" value="PI4Kc_III_alpha"/>
    <property type="match status" value="1"/>
</dbReference>
<reference evidence="10 11" key="1">
    <citation type="submission" date="2014-09" db="EMBL/GenBank/DDBJ databases">
        <authorList>
            <person name="Ellenberger Sabrina"/>
        </authorList>
    </citation>
    <scope>NUCLEOTIDE SEQUENCE [LARGE SCALE GENOMIC DNA]</scope>
    <source>
        <strain evidence="10 11">CBS 412.66</strain>
    </source>
</reference>
<feature type="domain" description="PI3K/PI4K catalytic" evidence="8">
    <location>
        <begin position="1673"/>
        <end position="1961"/>
    </location>
</feature>
<feature type="domain" description="PIK helical" evidence="9">
    <location>
        <begin position="1418"/>
        <end position="1596"/>
    </location>
</feature>
<evidence type="ECO:0000256" key="5">
    <source>
        <dbReference type="ARBA" id="ARBA00022741"/>
    </source>
</evidence>
<keyword evidence="4" id="KW-0808">Transferase</keyword>
<evidence type="ECO:0000256" key="7">
    <source>
        <dbReference type="ARBA" id="ARBA00022840"/>
    </source>
</evidence>
<evidence type="ECO:0000256" key="4">
    <source>
        <dbReference type="ARBA" id="ARBA00022679"/>
    </source>
</evidence>
<sequence>MNGLDYDLHSRILMSLAGVLADSRAKTTDNEVQKLLLKCPDICVMPIDDTSISEPGHQSSVGRMTHRYQQTMEALIRYAAGAAVERQVELVPRILSYLKLLPRYEWDEQIFTKGSTLPDNVTYSLVSGLLDIAHQRSELRHQIYNTLWNYGKCIINLMESTSKEYTVYFILPSLAGLARALQVSPYLYKAYQLQALCEYMQPLIVDKTLENVRNAIDGCLNECDVTAYSRRVLDSYWEAGMPLGSNRIIHDLLIILRNVTARVIAISDPTSDQHEQISLEKLHLTTNIEGAWSDLMKKAAESVRPQSGQTSETETKLNKSLRGIYVMSLGYFDDIRKYAMKRENEGKKWSLDSYMKEIMGTSLQVAGLASVYLHQVDDVLVNYVYECLFKSPNDSDAWVHVASLDTAVLLAINFPALNSKMTETICRYLATPSPVFELVTGLDQQTMTMQKFAIVRLAQCVQTKPATQMRQAANSTFYALLNEITRFSDEDAGGKPPSLGHSSSISGAPAVELLNESQKQQVCVNALSAIVGVAVYLEDESVISQAYSVLSLRRKSFSVSAITTLTSSLVDLALVGSLSVFRDIINLFSVLSRDSLLVDNKQLTSAILDAQFALARRLCARPEHYDCYLGNLLGLFVENGNTIQRMMSQNKKESELPWISKLGKLLPVIRTLLEHDDFSPHLDPSEDTVSLFRNTWFHCVLFGFVTESIWIREWHDSMLLIAKKTPALVIESATNYLESDLEYNSVLRGANTSDRDIVLLRQKLTTFLPALAYDTKNFSFAQIVFALSVYHIEMMRSKAGDCSYILRYFMNDGVSNSTMSNCLETIADRVVTAYIKDASYKAAFQNLDNELRTQMTQLLKLCCHRLRKVHSLAVRISERIVTAFPQVFAEKSLITLLLELVQLLWLSCEAEYRDEYSPTFQFTSPRVGVTIELGDSFSYRKDICSHMYENGKKWLQISMDRAPMEINGLLQDYLAEYVRYDPGVPIDAAHLGRTLALEVGKAAAKNDMTVDFVPRVRGVHLDDSSDFVDGFTSRRYYIGEVSGIEYLAGMRHGADKLPDNNTGTGLAEQVPIVSNTLQALLDDVKQKRKVPVDRLRRTMLQAASFIVSLPAIHPDLLTYIVRIPVHLFTPESLEIGTDVWNWVLVERPDIEKRLMVEILNMWSWAQRYRKGLFSPKMNAKHPFVSRMTYAPSDRSINEKNSRNMTRLFTPHVTWIKFLTSRFYAIRHRSKHLINMLVRLLQDTFHNSHLMSTHPFARLPRFQLLFLGMKILHSAQMEALAEYRFRSLVYGSAFNWFALPPKWHYGSRKSYALAEQKMLTDFYGVVINDTPRLTDLVTSSTSRNSSSKIASGLYMFLSDKTKDDILREHKLTKRLLLLLLDSEMSRLSVWCNPLNAVGPGYPANYIGNTEKSFTTDDSWKEMVRFAWETSPRVAVQMAARFVQVVVQRELHTLIANNTLDVVDVPEALEILLGEKVQPNAKLDLRYLKYWAPVPAITAANYFMPAYGNHPLILQYAMRSLEYYPVDTVFFYVPQIVQALRYDEYGYVERYIMEAGQVSQLFAHQIIWNMSANFYVDADKECVKPDPLKPTLERIIDNLVSSFTGSDRDFYEREFKFFGDVTAISGYLKEYIKYGQTEKKPMQKKRLDQELAKIKVDVGVYLPSNPDGHVVDINRSSGRPLQSHAKAPFMATFKIEKEKEQEEAFDENNDDESQKSVITLWQSAIFKVGDDCRQDVLALQLIAVFKNIFTSVGMDLYVYPYRVVATAPGRGVIDVIPRSISRDQLGREKVNSMYDYFVAKYGGPNSIDFQRARTNFVQSVAAYSLISYLLQFKDRHNGNIMLDDDGHIIHIDFGFIFDIAPGGIGFESSPFKLTTEMVQVMGGNSEEQAFKQFSELVIKGYLACRPYAELIMQLVTLMLQSGLPCFKGETIKRMRTRFQTDKSDRVAADFMIQRVKDSFENQRTVLYDYFQKVTNGIPY</sequence>
<dbReference type="InterPro" id="IPR042236">
    <property type="entry name" value="PI3K_accessory_sf"/>
</dbReference>
<evidence type="ECO:0000313" key="10">
    <source>
        <dbReference type="EMBL" id="CEP07593.1"/>
    </source>
</evidence>
<dbReference type="Gene3D" id="1.25.40.70">
    <property type="entry name" value="Phosphatidylinositol 3-kinase, accessory domain (PIK)"/>
    <property type="match status" value="1"/>
</dbReference>
<keyword evidence="5" id="KW-0547">Nucleotide-binding</keyword>
<dbReference type="InterPro" id="IPR016024">
    <property type="entry name" value="ARM-type_fold"/>
</dbReference>
<dbReference type="SMART" id="SM00146">
    <property type="entry name" value="PI3Kc"/>
    <property type="match status" value="1"/>
</dbReference>
<organism evidence="10 11">
    <name type="scientific">Parasitella parasitica</name>
    <dbReference type="NCBI Taxonomy" id="35722"/>
    <lineage>
        <taxon>Eukaryota</taxon>
        <taxon>Fungi</taxon>
        <taxon>Fungi incertae sedis</taxon>
        <taxon>Mucoromycota</taxon>
        <taxon>Mucoromycotina</taxon>
        <taxon>Mucoromycetes</taxon>
        <taxon>Mucorales</taxon>
        <taxon>Mucorineae</taxon>
        <taxon>Mucoraceae</taxon>
        <taxon>Parasitella</taxon>
    </lineage>
</organism>
<evidence type="ECO:0000313" key="11">
    <source>
        <dbReference type="Proteomes" id="UP000054107"/>
    </source>
</evidence>
<evidence type="ECO:0000256" key="3">
    <source>
        <dbReference type="ARBA" id="ARBA00012169"/>
    </source>
</evidence>
<dbReference type="GO" id="GO:0005886">
    <property type="term" value="C:plasma membrane"/>
    <property type="evidence" value="ECO:0007669"/>
    <property type="project" value="TreeGrafter"/>
</dbReference>
<keyword evidence="11" id="KW-1185">Reference proteome</keyword>
<dbReference type="EMBL" id="LN719328">
    <property type="protein sequence ID" value="CEP07593.1"/>
    <property type="molecule type" value="Genomic_DNA"/>
</dbReference>
<keyword evidence="6" id="KW-0418">Kinase</keyword>
<dbReference type="GO" id="GO:0048015">
    <property type="term" value="P:phosphatidylinositol-mediated signaling"/>
    <property type="evidence" value="ECO:0007669"/>
    <property type="project" value="TreeGrafter"/>
</dbReference>
<evidence type="ECO:0000259" key="9">
    <source>
        <dbReference type="PROSITE" id="PS51545"/>
    </source>
</evidence>
<dbReference type="InterPro" id="IPR001263">
    <property type="entry name" value="PI3K_accessory_dom"/>
</dbReference>
<evidence type="ECO:0000256" key="6">
    <source>
        <dbReference type="ARBA" id="ARBA00022777"/>
    </source>
</evidence>
<evidence type="ECO:0000259" key="8">
    <source>
        <dbReference type="PROSITE" id="PS50290"/>
    </source>
</evidence>
<dbReference type="InterPro" id="IPR015433">
    <property type="entry name" value="PI3/4_kinase"/>
</dbReference>
<dbReference type="SUPFAM" id="SSF56112">
    <property type="entry name" value="Protein kinase-like (PK-like)"/>
    <property type="match status" value="1"/>
</dbReference>
<dbReference type="Pfam" id="PF00454">
    <property type="entry name" value="PI3_PI4_kinase"/>
    <property type="match status" value="1"/>
</dbReference>
<dbReference type="PANTHER" id="PTHR10048">
    <property type="entry name" value="PHOSPHATIDYLINOSITOL KINASE"/>
    <property type="match status" value="1"/>
</dbReference>
<dbReference type="PANTHER" id="PTHR10048:SF15">
    <property type="entry name" value="PHOSPHATIDYLINOSITOL 4-KINASE ALPHA"/>
    <property type="match status" value="1"/>
</dbReference>
<proteinExistence type="inferred from homology"/>
<evidence type="ECO:0000256" key="2">
    <source>
        <dbReference type="ARBA" id="ARBA00006209"/>
    </source>
</evidence>
<comment type="catalytic activity">
    <reaction evidence="1">
        <text>a 1,2-diacyl-sn-glycero-3-phospho-(1D-myo-inositol) + ATP = a 1,2-diacyl-sn-glycero-3-phospho-(1D-myo-inositol 4-phosphate) + ADP + H(+)</text>
        <dbReference type="Rhea" id="RHEA:19877"/>
        <dbReference type="ChEBI" id="CHEBI:15378"/>
        <dbReference type="ChEBI" id="CHEBI:30616"/>
        <dbReference type="ChEBI" id="CHEBI:57880"/>
        <dbReference type="ChEBI" id="CHEBI:58178"/>
        <dbReference type="ChEBI" id="CHEBI:456216"/>
        <dbReference type="EC" id="2.7.1.67"/>
    </reaction>
</comment>
<dbReference type="Pfam" id="PF00613">
    <property type="entry name" value="PI3Ka"/>
    <property type="match status" value="1"/>
</dbReference>
<dbReference type="Gene3D" id="3.30.1010.10">
    <property type="entry name" value="Phosphatidylinositol 3-kinase Catalytic Subunit, Chain A, domain 4"/>
    <property type="match status" value="1"/>
</dbReference>
<dbReference type="InterPro" id="IPR018936">
    <property type="entry name" value="PI3/4_kinase_CS"/>
</dbReference>
<dbReference type="Proteomes" id="UP000054107">
    <property type="component" value="Unassembled WGS sequence"/>
</dbReference>
<protein>
    <recommendedName>
        <fullName evidence="3">1-phosphatidylinositol 4-kinase</fullName>
        <ecNumber evidence="3">2.7.1.67</ecNumber>
    </recommendedName>
</protein>
<dbReference type="GO" id="GO:0005737">
    <property type="term" value="C:cytoplasm"/>
    <property type="evidence" value="ECO:0007669"/>
    <property type="project" value="TreeGrafter"/>
</dbReference>
<dbReference type="STRING" id="35722.A0A0B7MWT6"/>
<dbReference type="SUPFAM" id="SSF48371">
    <property type="entry name" value="ARM repeat"/>
    <property type="match status" value="2"/>
</dbReference>
<dbReference type="PROSITE" id="PS00916">
    <property type="entry name" value="PI3_4_KINASE_2"/>
    <property type="match status" value="1"/>
</dbReference>
<dbReference type="OrthoDB" id="10264149at2759"/>
<dbReference type="FunFam" id="3.30.1010.10:FF:000014">
    <property type="entry name" value="Phosphatidylinositol 4-kinase STT4"/>
    <property type="match status" value="1"/>
</dbReference>
<evidence type="ECO:0000256" key="1">
    <source>
        <dbReference type="ARBA" id="ARBA00001686"/>
    </source>
</evidence>
<dbReference type="InterPro" id="IPR036940">
    <property type="entry name" value="PI3/4_kinase_cat_sf"/>
</dbReference>
<dbReference type="FunFam" id="1.10.1070.11:FF:000012">
    <property type="entry name" value="Phosphatidylinositol 4-kinase alpha 1"/>
    <property type="match status" value="1"/>
</dbReference>
<dbReference type="InterPro" id="IPR011009">
    <property type="entry name" value="Kinase-like_dom_sf"/>
</dbReference>
<dbReference type="InterPro" id="IPR000403">
    <property type="entry name" value="PI3/4_kinase_cat_dom"/>
</dbReference>
<dbReference type="EC" id="2.7.1.67" evidence="3"/>
<dbReference type="PROSITE" id="PS50290">
    <property type="entry name" value="PI3_4_KINASE_3"/>
    <property type="match status" value="1"/>
</dbReference>
<dbReference type="Gene3D" id="1.10.1070.11">
    <property type="entry name" value="Phosphatidylinositol 3-/4-kinase, catalytic domain"/>
    <property type="match status" value="1"/>
</dbReference>
<keyword evidence="7" id="KW-0067">ATP-binding</keyword>
<dbReference type="PROSITE" id="PS00915">
    <property type="entry name" value="PI3_4_KINASE_1"/>
    <property type="match status" value="1"/>
</dbReference>
<dbReference type="GO" id="GO:0005524">
    <property type="term" value="F:ATP binding"/>
    <property type="evidence" value="ECO:0007669"/>
    <property type="project" value="UniProtKB-KW"/>
</dbReference>
<dbReference type="GO" id="GO:0046854">
    <property type="term" value="P:phosphatidylinositol phosphate biosynthetic process"/>
    <property type="evidence" value="ECO:0007669"/>
    <property type="project" value="InterPro"/>
</dbReference>
<dbReference type="InterPro" id="IPR045495">
    <property type="entry name" value="PI4K_N"/>
</dbReference>
<comment type="similarity">
    <text evidence="2">Belongs to the PI3/PI4-kinase family. Type III PI4K subfamily.</text>
</comment>
<dbReference type="GO" id="GO:0004430">
    <property type="term" value="F:1-phosphatidylinositol 4-kinase activity"/>
    <property type="evidence" value="ECO:0007669"/>
    <property type="project" value="UniProtKB-EC"/>
</dbReference>
<accession>A0A0B7MWT6</accession>
<dbReference type="FunFam" id="1.25.40.70:FF:000011">
    <property type="entry name" value="Phosphatidylinositol 4-kinase alpha"/>
    <property type="match status" value="1"/>
</dbReference>
<dbReference type="SMART" id="SM00145">
    <property type="entry name" value="PI3Ka"/>
    <property type="match status" value="1"/>
</dbReference>